<protein>
    <submittedName>
        <fullName evidence="1">Uncharacterized protein</fullName>
    </submittedName>
</protein>
<accession>A0A484HJN2</accession>
<dbReference type="EMBL" id="CAACVI010000012">
    <property type="protein sequence ID" value="VEN73794.1"/>
    <property type="molecule type" value="Genomic_DNA"/>
</dbReference>
<dbReference type="AlphaFoldDB" id="A0A484HJN2"/>
<sequence>MQAIIQILNTLKKYGIEYLSRQFNKAIHKIIYKLLSIAAYDVEATIDRLAGR</sequence>
<organism evidence="1">
    <name type="scientific">uncultured Desulfobacteraceae bacterium</name>
    <dbReference type="NCBI Taxonomy" id="218296"/>
    <lineage>
        <taxon>Bacteria</taxon>
        <taxon>Pseudomonadati</taxon>
        <taxon>Thermodesulfobacteriota</taxon>
        <taxon>Desulfobacteria</taxon>
        <taxon>Desulfobacterales</taxon>
        <taxon>Desulfobacteraceae</taxon>
        <taxon>environmental samples</taxon>
    </lineage>
</organism>
<name>A0A484HJN2_9BACT</name>
<evidence type="ECO:0000313" key="1">
    <source>
        <dbReference type="EMBL" id="VEN73794.1"/>
    </source>
</evidence>
<proteinExistence type="predicted"/>
<gene>
    <name evidence="1" type="ORF">EPICR_20263</name>
</gene>
<reference evidence="1" key="1">
    <citation type="submission" date="2019-01" db="EMBL/GenBank/DDBJ databases">
        <authorList>
            <consortium name="Genoscope - CEA"/>
            <person name="William W."/>
        </authorList>
    </citation>
    <scope>NUCLEOTIDE SEQUENCE</scope>
    <source>
        <strain evidence="1">CR-1</strain>
    </source>
</reference>